<feature type="compositionally biased region" description="Basic residues" evidence="10">
    <location>
        <begin position="547"/>
        <end position="559"/>
    </location>
</feature>
<dbReference type="InterPro" id="IPR038167">
    <property type="entry name" value="SSRP1_sf"/>
</dbReference>
<keyword evidence="7 9" id="KW-0234">DNA repair</keyword>
<comment type="similarity">
    <text evidence="1 9">Belongs to the SSRP1 family.</text>
</comment>
<dbReference type="GO" id="GO:0031491">
    <property type="term" value="F:nucleosome binding"/>
    <property type="evidence" value="ECO:0007669"/>
    <property type="project" value="TreeGrafter"/>
</dbReference>
<dbReference type="GO" id="GO:0006281">
    <property type="term" value="P:DNA repair"/>
    <property type="evidence" value="ECO:0007669"/>
    <property type="project" value="UniProtKB-KW"/>
</dbReference>
<dbReference type="Gene3D" id="2.30.29.150">
    <property type="match status" value="1"/>
</dbReference>
<dbReference type="SUPFAM" id="SSF50729">
    <property type="entry name" value="PH domain-like"/>
    <property type="match status" value="1"/>
</dbReference>
<dbReference type="Pfam" id="PF03531">
    <property type="entry name" value="SSrecog"/>
    <property type="match status" value="1"/>
</dbReference>
<keyword evidence="5 9" id="KW-0805">Transcription regulation</keyword>
<accession>A0A9N8ZXW6</accession>
<dbReference type="SMART" id="SM01287">
    <property type="entry name" value="Rtt106"/>
    <property type="match status" value="1"/>
</dbReference>
<protein>
    <recommendedName>
        <fullName evidence="9">FACT complex subunit POB3</fullName>
    </recommendedName>
</protein>
<dbReference type="Gene3D" id="2.30.29.220">
    <property type="entry name" value="Structure-specific recognition protein (SSRP1)"/>
    <property type="match status" value="1"/>
</dbReference>
<gene>
    <name evidence="12" type="ORF">AMORRO_LOCUS3719</name>
</gene>
<dbReference type="FunFam" id="2.30.29.150:FF:000001">
    <property type="entry name" value="Fact complex subunit ssrp1"/>
    <property type="match status" value="1"/>
</dbReference>
<feature type="domain" description="Histone chaperone RTT106/FACT complex subunit SPT16-like middle" evidence="11">
    <location>
        <begin position="373"/>
        <end position="473"/>
    </location>
</feature>
<evidence type="ECO:0000313" key="12">
    <source>
        <dbReference type="EMBL" id="CAG8510883.1"/>
    </source>
</evidence>
<dbReference type="InterPro" id="IPR048993">
    <property type="entry name" value="SSRP1-like_PH1"/>
</dbReference>
<dbReference type="Pfam" id="PF08512">
    <property type="entry name" value="Rttp106-like_middle"/>
    <property type="match status" value="1"/>
</dbReference>
<dbReference type="GO" id="GO:0042393">
    <property type="term" value="F:histone binding"/>
    <property type="evidence" value="ECO:0007669"/>
    <property type="project" value="TreeGrafter"/>
</dbReference>
<dbReference type="InterPro" id="IPR050454">
    <property type="entry name" value="RTT106/SSRP1_HistChap/FACT"/>
</dbReference>
<evidence type="ECO:0000259" key="11">
    <source>
        <dbReference type="SMART" id="SM01287"/>
    </source>
</evidence>
<comment type="function">
    <text evidence="9">Component of the FACT complex, a general chromatin factor that acts to reorganize nucleosomes. The FACT complex is involved in multiple processes that require DNA as a template such as mRNA elongation, DNA replication and DNA repair. During transcription elongation the FACT complex acts as a histone chaperone that both destabilizes and restores nucleosomal structure. It facilitates the passage of RNA polymerase II and transcription by promoting the dissociation of one histone H2A-H2B dimer from the nucleosome, then subsequently promotes the reestablishment of the nucleosome following the passage of RNA polymerase II.</text>
</comment>
<evidence type="ECO:0000256" key="10">
    <source>
        <dbReference type="SAM" id="MobiDB-lite"/>
    </source>
</evidence>
<dbReference type="CDD" id="cd13231">
    <property type="entry name" value="PH2_SSRP1-like"/>
    <property type="match status" value="1"/>
</dbReference>
<feature type="region of interest" description="Disordered" evidence="10">
    <location>
        <begin position="489"/>
        <end position="559"/>
    </location>
</feature>
<evidence type="ECO:0000256" key="2">
    <source>
        <dbReference type="ARBA" id="ARBA00022454"/>
    </source>
</evidence>
<dbReference type="Pfam" id="PF21103">
    <property type="entry name" value="PH1_SSRP1-like"/>
    <property type="match status" value="1"/>
</dbReference>
<dbReference type="InterPro" id="IPR024954">
    <property type="entry name" value="SSRP1_DD"/>
</dbReference>
<evidence type="ECO:0000256" key="3">
    <source>
        <dbReference type="ARBA" id="ARBA00022705"/>
    </source>
</evidence>
<dbReference type="InterPro" id="IPR011993">
    <property type="entry name" value="PH-like_dom_sf"/>
</dbReference>
<proteinExistence type="inferred from homology"/>
<keyword evidence="3 9" id="KW-0235">DNA replication</keyword>
<keyword evidence="4 9" id="KW-0227">DNA damage</keyword>
<dbReference type="PANTHER" id="PTHR45849">
    <property type="entry name" value="FACT COMPLEX SUBUNIT SSRP1"/>
    <property type="match status" value="1"/>
</dbReference>
<dbReference type="Proteomes" id="UP000789342">
    <property type="component" value="Unassembled WGS sequence"/>
</dbReference>
<keyword evidence="13" id="KW-1185">Reference proteome</keyword>
<name>A0A9N8ZXW6_9GLOM</name>
<dbReference type="InterPro" id="IPR000969">
    <property type="entry name" value="SSRP1/POB3"/>
</dbReference>
<comment type="subcellular location">
    <subcellularLocation>
        <location evidence="9">Nucleus</location>
    </subcellularLocation>
    <subcellularLocation>
        <location evidence="9">Chromosome</location>
    </subcellularLocation>
</comment>
<organism evidence="12 13">
    <name type="scientific">Acaulospora morrowiae</name>
    <dbReference type="NCBI Taxonomy" id="94023"/>
    <lineage>
        <taxon>Eukaryota</taxon>
        <taxon>Fungi</taxon>
        <taxon>Fungi incertae sedis</taxon>
        <taxon>Mucoromycota</taxon>
        <taxon>Glomeromycotina</taxon>
        <taxon>Glomeromycetes</taxon>
        <taxon>Diversisporales</taxon>
        <taxon>Acaulosporaceae</taxon>
        <taxon>Acaulospora</taxon>
    </lineage>
</organism>
<dbReference type="OrthoDB" id="498543at2759"/>
<evidence type="ECO:0000256" key="5">
    <source>
        <dbReference type="ARBA" id="ARBA00023015"/>
    </source>
</evidence>
<dbReference type="EMBL" id="CAJVPV010001875">
    <property type="protein sequence ID" value="CAG8510883.1"/>
    <property type="molecule type" value="Genomic_DNA"/>
</dbReference>
<dbReference type="PANTHER" id="PTHR45849:SF1">
    <property type="entry name" value="FACT COMPLEX SUBUNIT SSRP1"/>
    <property type="match status" value="1"/>
</dbReference>
<evidence type="ECO:0000256" key="1">
    <source>
        <dbReference type="ARBA" id="ARBA00010060"/>
    </source>
</evidence>
<feature type="region of interest" description="Disordered" evidence="10">
    <location>
        <begin position="185"/>
        <end position="206"/>
    </location>
</feature>
<feature type="compositionally biased region" description="Acidic residues" evidence="10">
    <location>
        <begin position="505"/>
        <end position="531"/>
    </location>
</feature>
<dbReference type="AlphaFoldDB" id="A0A9N8ZXW6"/>
<evidence type="ECO:0000256" key="9">
    <source>
        <dbReference type="RuleBase" id="RU364013"/>
    </source>
</evidence>
<evidence type="ECO:0000256" key="6">
    <source>
        <dbReference type="ARBA" id="ARBA00023163"/>
    </source>
</evidence>
<reference evidence="12" key="1">
    <citation type="submission" date="2021-06" db="EMBL/GenBank/DDBJ databases">
        <authorList>
            <person name="Kallberg Y."/>
            <person name="Tangrot J."/>
            <person name="Rosling A."/>
        </authorList>
    </citation>
    <scope>NUCLEOTIDE SEQUENCE</scope>
    <source>
        <strain evidence="12">CL551</strain>
    </source>
</reference>
<evidence type="ECO:0000313" key="13">
    <source>
        <dbReference type="Proteomes" id="UP000789342"/>
    </source>
</evidence>
<dbReference type="CDD" id="cd13230">
    <property type="entry name" value="PH1_SSRP1-like"/>
    <property type="match status" value="1"/>
</dbReference>
<keyword evidence="8 9" id="KW-0539">Nucleus</keyword>
<feature type="compositionally biased region" description="Basic and acidic residues" evidence="10">
    <location>
        <begin position="188"/>
        <end position="198"/>
    </location>
</feature>
<evidence type="ECO:0000256" key="7">
    <source>
        <dbReference type="ARBA" id="ARBA00023204"/>
    </source>
</evidence>
<comment type="caution">
    <text evidence="12">The sequence shown here is derived from an EMBL/GenBank/DDBJ whole genome shotgun (WGS) entry which is preliminary data.</text>
</comment>
<dbReference type="GO" id="GO:0003677">
    <property type="term" value="F:DNA binding"/>
    <property type="evidence" value="ECO:0007669"/>
    <property type="project" value="InterPro"/>
</dbReference>
<dbReference type="GO" id="GO:0035101">
    <property type="term" value="C:FACT complex"/>
    <property type="evidence" value="ECO:0007669"/>
    <property type="project" value="TreeGrafter"/>
</dbReference>
<dbReference type="PRINTS" id="PR00887">
    <property type="entry name" value="SSRCOGNITION"/>
</dbReference>
<dbReference type="InterPro" id="IPR013719">
    <property type="entry name" value="RTT106/SPT16-like_middle_dom"/>
</dbReference>
<dbReference type="GO" id="GO:0006260">
    <property type="term" value="P:DNA replication"/>
    <property type="evidence" value="ECO:0007669"/>
    <property type="project" value="UniProtKB-KW"/>
</dbReference>
<evidence type="ECO:0000256" key="8">
    <source>
        <dbReference type="ARBA" id="ARBA00023242"/>
    </source>
</evidence>
<evidence type="ECO:0000256" key="4">
    <source>
        <dbReference type="ARBA" id="ARBA00022763"/>
    </source>
</evidence>
<sequence length="559" mass="63732">MGEPKSKQFENIYYGLSNYPGILKLAPSGLGWKTADSENIVTISAEEFKRIQWMRVARDYQLKVALKNGSAARFDGFAKDNFETLREIIRTNYKLTLETKELSVKGWNWGKTDFQGSQLLFNIGNKTAFEIPLSQVANTNLQNKVEVSLEFSQPEQLGEDAKSKSRKAPVHELVEMRFYIPGSTTVTKEGESGEKNEEGAEEEEEEMSAASLFYETVKEKADLTQVSGEGIVLFQDVLLLTPRGRYDIEIFPTFFRLRGKTYDYKIQQTSVGNLFLLPKLDDLHEMFVIGLDPPLRQGQTLYHFLVLQFKKEEEKEIQLNLDEFVSETVQKEYGGKLEPQYEAPVYEVFSNVFHVLAKKKIIRPSSFSSQHDEVAVKCSLKANEGYLYPLEKCFLFIPKPPTLIKNGDIDKVVFSRVSMTGNSGKGALTTSRTFDVKFCMKSSLEYQFSSINREEFDHLDAYFHSKNIRTENDTEEKGQQVLDVYSEYFGGDSDDDLKRDPKRDDDEDSETVDEDFVDEDSDSDVAEEYDENYAGIGSSEEDEVPKKKVKVSKSKSSKS</sequence>
<dbReference type="Pfam" id="PF17292">
    <property type="entry name" value="POB3_N"/>
    <property type="match status" value="1"/>
</dbReference>
<keyword evidence="2 9" id="KW-0158">Chromosome</keyword>
<keyword evidence="6 9" id="KW-0804">Transcription</keyword>
<dbReference type="InterPro" id="IPR035417">
    <property type="entry name" value="SSRP1/POB3_N"/>
</dbReference>
<dbReference type="Gene3D" id="2.30.29.30">
    <property type="entry name" value="Pleckstrin-homology domain (PH domain)/Phosphotyrosine-binding domain (PTB)"/>
    <property type="match status" value="2"/>
</dbReference>